<dbReference type="Proteomes" id="UP000887565">
    <property type="component" value="Unplaced"/>
</dbReference>
<dbReference type="Pfam" id="PF08282">
    <property type="entry name" value="Hydrolase_3"/>
    <property type="match status" value="1"/>
</dbReference>
<dbReference type="InterPro" id="IPR023298">
    <property type="entry name" value="ATPase_P-typ_TM_dom_sf"/>
</dbReference>
<dbReference type="CDD" id="cd02081">
    <property type="entry name" value="P-type_ATPase_Ca_PMCA-like"/>
    <property type="match status" value="1"/>
</dbReference>
<keyword evidence="15 16" id="KW-0472">Membrane</keyword>
<dbReference type="Pfam" id="PF00689">
    <property type="entry name" value="Cation_ATPase_C"/>
    <property type="match status" value="1"/>
</dbReference>
<dbReference type="InterPro" id="IPR004014">
    <property type="entry name" value="ATPase_P-typ_cation-transptr_N"/>
</dbReference>
<dbReference type="Pfam" id="PF13246">
    <property type="entry name" value="Cation_ATPase"/>
    <property type="match status" value="1"/>
</dbReference>
<comment type="caution">
    <text evidence="16">Lacks conserved residue(s) required for the propagation of feature annotation.</text>
</comment>
<keyword evidence="11" id="KW-1278">Translocase</keyword>
<keyword evidence="13" id="KW-0186">Copper</keyword>
<keyword evidence="14 16" id="KW-0406">Ion transport</keyword>
<evidence type="ECO:0000259" key="18">
    <source>
        <dbReference type="SMART" id="SM00831"/>
    </source>
</evidence>
<evidence type="ECO:0000256" key="4">
    <source>
        <dbReference type="ARBA" id="ARBA00022692"/>
    </source>
</evidence>
<name>A0A915IV42_ROMCU</name>
<evidence type="ECO:0000256" key="6">
    <source>
        <dbReference type="ARBA" id="ARBA00022741"/>
    </source>
</evidence>
<evidence type="ECO:0000256" key="14">
    <source>
        <dbReference type="ARBA" id="ARBA00023065"/>
    </source>
</evidence>
<feature type="transmembrane region" description="Helical" evidence="16">
    <location>
        <begin position="959"/>
        <end position="976"/>
    </location>
</feature>
<dbReference type="GO" id="GO:0012505">
    <property type="term" value="C:endomembrane system"/>
    <property type="evidence" value="ECO:0007669"/>
    <property type="project" value="UniProtKB-SubCell"/>
</dbReference>
<feature type="region of interest" description="Disordered" evidence="17">
    <location>
        <begin position="262"/>
        <end position="336"/>
    </location>
</feature>
<dbReference type="GO" id="GO:0046872">
    <property type="term" value="F:metal ion binding"/>
    <property type="evidence" value="ECO:0007669"/>
    <property type="project" value="UniProtKB-KW"/>
</dbReference>
<dbReference type="SFLD" id="SFLDF00027">
    <property type="entry name" value="p-type_atpase"/>
    <property type="match status" value="1"/>
</dbReference>
<feature type="transmembrane region" description="Helical" evidence="16">
    <location>
        <begin position="118"/>
        <end position="138"/>
    </location>
</feature>
<dbReference type="SFLD" id="SFLDS00003">
    <property type="entry name" value="Haloacid_Dehalogenase"/>
    <property type="match status" value="1"/>
</dbReference>
<accession>A0A915IV42</accession>
<evidence type="ECO:0000256" key="16">
    <source>
        <dbReference type="RuleBase" id="RU361146"/>
    </source>
</evidence>
<evidence type="ECO:0000313" key="20">
    <source>
        <dbReference type="WBParaSite" id="nRc.2.0.1.t17691-RA"/>
    </source>
</evidence>
<sequence length="1169" mass="129608">MEEEYGCTCEELTKFMEHRGKDAARSLKNHYGTTDELCRRLRSSPSEGLYDAEDIDKRRRIFGCNVIPPKPPKTFFALVIEAVQDATLMILIGAAIISLILPFVIVDEKKNTSDRRSEWIEGVGIFIAVFVVVLVTAGNNYSKDKQFRGLQSSVKKEQKVSVLRRGENQQILTADLVVGDVCLIKYGDMLPADGVILQCNDLKVDESTLTGETDLVKKGVDLDPFLLSATQVMEGSGKMLVTAVGVSSQTGIIMKLMGAIDHNRSKSQSPESSKSEESSTTNVNAGLTPKLKEKNQEQKVQISASAENGHSDKPIEIELTDARKMSTKEEELSDTRRKERSVLQAKLTRLATQIGYTGTAFAVLTVIALVVQFSIDEYVIAKHRFEYGHIQHWLNAVITGITVLVIAVPEGLPLAVTLALAYSVKKMMKDHNLVRHLYACETMGNATSICSDKTGTLTTNVMTVVQCYLGGFHYKDSLPKWNDLNENLRNILVTSISINSGYSSQVLPAKEHGAQPKQIGNKTECALLGLVLSLGQHYQPKRDEVPEEKFVKVFTFNSARKSMSTVIRKTDTQGGYRLFSKGASEVILRRCSYILGDTGRPEPLSDIQQKLLNRTVIDSMASKGLRTICLAYKDFVPTDALPSQVLIKNDVVDWDDEINVVSNMTCIALLGIQDPVRPEVPASIRKCQKAGITVRMVTGDNLQTARSIATQCGIIRPSADFIVLEGPEFNKRIRDEDGIIQQELLDQVWPKLRVLARSSPSDKFVLVRGIIESKLSKHREVVAVTGDGTNDGPALKKADVGFAMGIAGTDVAKDASDIILTDDNFTSIVKAVMWGRNVYDSISKFLQFQLTVNVVAVLVAFLGACFVKDTPIRAIQMLWVNLIMDSLAALALATEIPTEELLTRKPYGRKKPIITRTMSKNILGHAFYQLIVMFGAVVYGDNFFDIDDGLKTPHEPSQHFTFVFNIFVVMTLFNMFNARKIHDERHVFKAVATNPLFCGIWIICFVVQVLIVEFGGSIFATENLTATMWLWCIFFGVGELLWGQVLATIPSKRLPKKMTVGGGDVVEIPLVGFEEPDRLLHPCDDRSPKGLWKWGVGRINMKMQVVKAFQDTNGIYGFARSSRNNIVRKSLGKISLSSGFKHSATPSHFTEISFQRSHDKIASSLDHRL</sequence>
<dbReference type="GO" id="GO:0006825">
    <property type="term" value="P:copper ion transport"/>
    <property type="evidence" value="ECO:0007669"/>
    <property type="project" value="UniProtKB-KW"/>
</dbReference>
<evidence type="ECO:0000256" key="15">
    <source>
        <dbReference type="ARBA" id="ARBA00023136"/>
    </source>
</evidence>
<dbReference type="InterPro" id="IPR001757">
    <property type="entry name" value="P_typ_ATPase"/>
</dbReference>
<comment type="subcellular location">
    <subcellularLocation>
        <location evidence="1">Endomembrane system</location>
        <topology evidence="1">Multi-pass membrane protein</topology>
    </subcellularLocation>
    <subcellularLocation>
        <location evidence="16">Membrane</location>
        <topology evidence="16">Multi-pass membrane protein</topology>
    </subcellularLocation>
</comment>
<feature type="transmembrane region" description="Helical" evidence="16">
    <location>
        <begin position="86"/>
        <end position="106"/>
    </location>
</feature>
<dbReference type="NCBIfam" id="TIGR01494">
    <property type="entry name" value="ATPase_P-type"/>
    <property type="match status" value="3"/>
</dbReference>
<dbReference type="OMA" id="YRMYVKG"/>
<evidence type="ECO:0000256" key="12">
    <source>
        <dbReference type="ARBA" id="ARBA00022989"/>
    </source>
</evidence>
<dbReference type="AlphaFoldDB" id="A0A915IV42"/>
<dbReference type="PROSITE" id="PS00154">
    <property type="entry name" value="ATPASE_E1_E2"/>
    <property type="match status" value="1"/>
</dbReference>
<reference evidence="20" key="1">
    <citation type="submission" date="2022-11" db="UniProtKB">
        <authorList>
            <consortium name="WormBaseParasite"/>
        </authorList>
    </citation>
    <scope>IDENTIFICATION</scope>
</reference>
<dbReference type="GO" id="GO:0016887">
    <property type="term" value="F:ATP hydrolysis activity"/>
    <property type="evidence" value="ECO:0007669"/>
    <property type="project" value="InterPro"/>
</dbReference>
<dbReference type="Gene3D" id="3.40.1110.10">
    <property type="entry name" value="Calcium-transporting ATPase, cytoplasmic domain N"/>
    <property type="match status" value="1"/>
</dbReference>
<keyword evidence="6 16" id="KW-0547">Nucleotide-binding</keyword>
<keyword evidence="12 16" id="KW-1133">Transmembrane helix</keyword>
<evidence type="ECO:0000313" key="19">
    <source>
        <dbReference type="Proteomes" id="UP000887565"/>
    </source>
</evidence>
<feature type="transmembrane region" description="Helical" evidence="16">
    <location>
        <begin position="1028"/>
        <end position="1049"/>
    </location>
</feature>
<evidence type="ECO:0000256" key="5">
    <source>
        <dbReference type="ARBA" id="ARBA00022723"/>
    </source>
</evidence>
<comment type="catalytic activity">
    <reaction evidence="16">
        <text>Ca(2+)(in) + ATP + H2O = Ca(2+)(out) + ADP + phosphate + H(+)</text>
        <dbReference type="Rhea" id="RHEA:18105"/>
        <dbReference type="ChEBI" id="CHEBI:15377"/>
        <dbReference type="ChEBI" id="CHEBI:15378"/>
        <dbReference type="ChEBI" id="CHEBI:29108"/>
        <dbReference type="ChEBI" id="CHEBI:30616"/>
        <dbReference type="ChEBI" id="CHEBI:43474"/>
        <dbReference type="ChEBI" id="CHEBI:456216"/>
        <dbReference type="EC" id="7.2.2.10"/>
    </reaction>
</comment>
<keyword evidence="10" id="KW-0460">Magnesium</keyword>
<feature type="domain" description="Cation-transporting P-type ATPase N-terminal" evidence="18">
    <location>
        <begin position="28"/>
        <end position="103"/>
    </location>
</feature>
<feature type="transmembrane region" description="Helical" evidence="16">
    <location>
        <begin position="996"/>
        <end position="1016"/>
    </location>
</feature>
<dbReference type="InterPro" id="IPR006068">
    <property type="entry name" value="ATPase_P-typ_cation-transptr_C"/>
</dbReference>
<dbReference type="GO" id="GO:0005886">
    <property type="term" value="C:plasma membrane"/>
    <property type="evidence" value="ECO:0007669"/>
    <property type="project" value="TreeGrafter"/>
</dbReference>
<keyword evidence="5" id="KW-0479">Metal-binding</keyword>
<dbReference type="FunFam" id="1.20.1110.10:FF:000001">
    <property type="entry name" value="Calcium-transporting ATPase"/>
    <property type="match status" value="1"/>
</dbReference>
<evidence type="ECO:0000256" key="9">
    <source>
        <dbReference type="ARBA" id="ARBA00022840"/>
    </source>
</evidence>
<dbReference type="FunFam" id="2.70.150.10:FF:000001">
    <property type="entry name" value="Calcium-transporting ATPase"/>
    <property type="match status" value="1"/>
</dbReference>
<feature type="transmembrane region" description="Helical" evidence="16">
    <location>
        <begin position="922"/>
        <end position="939"/>
    </location>
</feature>
<dbReference type="InterPro" id="IPR006408">
    <property type="entry name" value="P-type_ATPase_IIB"/>
</dbReference>
<feature type="transmembrane region" description="Helical" evidence="16">
    <location>
        <begin position="393"/>
        <end position="422"/>
    </location>
</feature>
<evidence type="ECO:0000256" key="10">
    <source>
        <dbReference type="ARBA" id="ARBA00022842"/>
    </source>
</evidence>
<dbReference type="InterPro" id="IPR008250">
    <property type="entry name" value="ATPase_P-typ_transduc_dom_A_sf"/>
</dbReference>
<dbReference type="SUPFAM" id="SSF81653">
    <property type="entry name" value="Calcium ATPase, transduction domain A"/>
    <property type="match status" value="1"/>
</dbReference>
<comment type="similarity">
    <text evidence="16">Belongs to the cation transport ATPase (P-type) (TC 3.A.3) family.</text>
</comment>
<comment type="function">
    <text evidence="16">Catalyzes the hydrolysis of ATP coupled with the transport of calcium.</text>
</comment>
<keyword evidence="2 16" id="KW-0813">Transport</keyword>
<evidence type="ECO:0000256" key="7">
    <source>
        <dbReference type="ARBA" id="ARBA00022796"/>
    </source>
</evidence>
<dbReference type="InterPro" id="IPR036412">
    <property type="entry name" value="HAD-like_sf"/>
</dbReference>
<dbReference type="GO" id="GO:0051480">
    <property type="term" value="P:regulation of cytosolic calcium ion concentration"/>
    <property type="evidence" value="ECO:0007669"/>
    <property type="project" value="TreeGrafter"/>
</dbReference>
<keyword evidence="19" id="KW-1185">Reference proteome</keyword>
<dbReference type="Gene3D" id="1.20.1110.10">
    <property type="entry name" value="Calcium-transporting ATPase, transmembrane domain"/>
    <property type="match status" value="3"/>
</dbReference>
<keyword evidence="3 16" id="KW-0109">Calcium transport</keyword>
<feature type="transmembrane region" description="Helical" evidence="16">
    <location>
        <begin position="354"/>
        <end position="373"/>
    </location>
</feature>
<proteinExistence type="inferred from homology"/>
<dbReference type="SUPFAM" id="SSF56784">
    <property type="entry name" value="HAD-like"/>
    <property type="match status" value="1"/>
</dbReference>
<evidence type="ECO:0000256" key="8">
    <source>
        <dbReference type="ARBA" id="ARBA00022837"/>
    </source>
</evidence>
<dbReference type="PANTHER" id="PTHR24093">
    <property type="entry name" value="CATION TRANSPORTING ATPASE"/>
    <property type="match status" value="1"/>
</dbReference>
<feature type="transmembrane region" description="Helical" evidence="16">
    <location>
        <begin position="845"/>
        <end position="866"/>
    </location>
</feature>
<dbReference type="GO" id="GO:0005524">
    <property type="term" value="F:ATP binding"/>
    <property type="evidence" value="ECO:0007669"/>
    <property type="project" value="UniProtKB-KW"/>
</dbReference>
<keyword evidence="9 16" id="KW-0067">ATP-binding</keyword>
<evidence type="ECO:0000256" key="1">
    <source>
        <dbReference type="ARBA" id="ARBA00004127"/>
    </source>
</evidence>
<keyword evidence="4 16" id="KW-0812">Transmembrane</keyword>
<evidence type="ECO:0000256" key="3">
    <source>
        <dbReference type="ARBA" id="ARBA00022568"/>
    </source>
</evidence>
<evidence type="ECO:0000256" key="2">
    <source>
        <dbReference type="ARBA" id="ARBA00022448"/>
    </source>
</evidence>
<dbReference type="SFLD" id="SFLDG00002">
    <property type="entry name" value="C1.7:_P-type_atpase_like"/>
    <property type="match status" value="1"/>
</dbReference>
<dbReference type="InterPro" id="IPR023299">
    <property type="entry name" value="ATPase_P-typ_cyto_dom_N"/>
</dbReference>
<dbReference type="NCBIfam" id="TIGR01517">
    <property type="entry name" value="ATPase-IIB_Ca"/>
    <property type="match status" value="1"/>
</dbReference>
<organism evidence="19 20">
    <name type="scientific">Romanomermis culicivorax</name>
    <name type="common">Nematode worm</name>
    <dbReference type="NCBI Taxonomy" id="13658"/>
    <lineage>
        <taxon>Eukaryota</taxon>
        <taxon>Metazoa</taxon>
        <taxon>Ecdysozoa</taxon>
        <taxon>Nematoda</taxon>
        <taxon>Enoplea</taxon>
        <taxon>Dorylaimia</taxon>
        <taxon>Mermithida</taxon>
        <taxon>Mermithoidea</taxon>
        <taxon>Mermithidae</taxon>
        <taxon>Romanomermis</taxon>
    </lineage>
</organism>
<dbReference type="FunFam" id="3.40.50.1000:FF:000144">
    <property type="entry name" value="copper-transporting ATPase 1 isoform X2"/>
    <property type="match status" value="1"/>
</dbReference>
<feature type="compositionally biased region" description="Polar residues" evidence="17">
    <location>
        <begin position="298"/>
        <end position="308"/>
    </location>
</feature>
<dbReference type="SUPFAM" id="SSF81665">
    <property type="entry name" value="Calcium ATPase, transmembrane domain M"/>
    <property type="match status" value="1"/>
</dbReference>
<dbReference type="FunFam" id="1.20.1110.10:FF:000033">
    <property type="entry name" value="Calcium-transporting ATPase"/>
    <property type="match status" value="1"/>
</dbReference>
<evidence type="ECO:0000256" key="13">
    <source>
        <dbReference type="ARBA" id="ARBA00023008"/>
    </source>
</evidence>
<protein>
    <recommendedName>
        <fullName evidence="16">Calcium-transporting ATPase</fullName>
        <ecNumber evidence="16">7.2.2.10</ecNumber>
    </recommendedName>
</protein>
<evidence type="ECO:0000256" key="11">
    <source>
        <dbReference type="ARBA" id="ARBA00022967"/>
    </source>
</evidence>
<evidence type="ECO:0000256" key="17">
    <source>
        <dbReference type="SAM" id="MobiDB-lite"/>
    </source>
</evidence>
<dbReference type="PRINTS" id="PR00119">
    <property type="entry name" value="CATATPASE"/>
</dbReference>
<keyword evidence="8 16" id="KW-0106">Calcium</keyword>
<feature type="compositionally biased region" description="Basic and acidic residues" evidence="17">
    <location>
        <begin position="309"/>
        <end position="336"/>
    </location>
</feature>
<dbReference type="Pfam" id="PF00122">
    <property type="entry name" value="E1-E2_ATPase"/>
    <property type="match status" value="1"/>
</dbReference>
<dbReference type="InterPro" id="IPR044492">
    <property type="entry name" value="P_typ_ATPase_HD_dom"/>
</dbReference>
<dbReference type="GO" id="GO:0005388">
    <property type="term" value="F:P-type calcium transporter activity"/>
    <property type="evidence" value="ECO:0007669"/>
    <property type="project" value="UniProtKB-EC"/>
</dbReference>
<dbReference type="PANTHER" id="PTHR24093:SF369">
    <property type="entry name" value="CALCIUM-TRANSPORTING ATPASE"/>
    <property type="match status" value="1"/>
</dbReference>
<dbReference type="Pfam" id="PF00690">
    <property type="entry name" value="Cation_ATPase_N"/>
    <property type="match status" value="1"/>
</dbReference>
<keyword evidence="7" id="KW-0187">Copper transport</keyword>
<dbReference type="EC" id="7.2.2.10" evidence="16"/>
<dbReference type="SMART" id="SM00831">
    <property type="entry name" value="Cation_ATPase_N"/>
    <property type="match status" value="1"/>
</dbReference>
<dbReference type="SUPFAM" id="SSF81660">
    <property type="entry name" value="Metal cation-transporting ATPase, ATP-binding domain N"/>
    <property type="match status" value="1"/>
</dbReference>
<dbReference type="InterPro" id="IPR018303">
    <property type="entry name" value="ATPase_P-typ_P_site"/>
</dbReference>
<dbReference type="WBParaSite" id="nRc.2.0.1.t17691-RA">
    <property type="protein sequence ID" value="nRc.2.0.1.t17691-RA"/>
    <property type="gene ID" value="nRc.2.0.1.g17691"/>
</dbReference>
<dbReference type="InterPro" id="IPR059000">
    <property type="entry name" value="ATPase_P-type_domA"/>
</dbReference>
<dbReference type="Gene3D" id="2.70.150.10">
    <property type="entry name" value="Calcium-transporting ATPase, cytoplasmic transduction domain A"/>
    <property type="match status" value="1"/>
</dbReference>